<proteinExistence type="predicted"/>
<sequence length="208" mass="23299">MEFPAETQKVLAVCKLLNSTPAKITPKRFLQIFLDSNNSEIAYLRRLWATPRGLGSTMQLLSLLRDEILRSEGGREEWSGFIQKQAVDILVSQEAPRGYHPNGSFHSSVTVKESFFLPETQQSLEKVMVEEHTPFLYGLINGMLQARGLASNDLEDDDESDDALSSDEDHCTPDEFGEVTFHHALSGQERVKACFSRPVVSPSVSRNI</sequence>
<dbReference type="InParanoid" id="H6QV39"/>
<reference evidence="2" key="1">
    <citation type="journal article" date="2011" name="Proc. Natl. Acad. Sci. U.S.A.">
        <title>Obligate biotrophy features unraveled by the genomic analysis of rust fungi.</title>
        <authorList>
            <person name="Duplessis S."/>
            <person name="Cuomo C.A."/>
            <person name="Lin Y.-C."/>
            <person name="Aerts A."/>
            <person name="Tisserant E."/>
            <person name="Veneault-Fourrey C."/>
            <person name="Joly D.L."/>
            <person name="Hacquard S."/>
            <person name="Amselem J."/>
            <person name="Cantarel B.L."/>
            <person name="Chiu R."/>
            <person name="Coutinho P.M."/>
            <person name="Feau N."/>
            <person name="Field M."/>
            <person name="Frey P."/>
            <person name="Gelhaye E."/>
            <person name="Goldberg J."/>
            <person name="Grabherr M.G."/>
            <person name="Kodira C.D."/>
            <person name="Kohler A."/>
            <person name="Kuees U."/>
            <person name="Lindquist E.A."/>
            <person name="Lucas S.M."/>
            <person name="Mago R."/>
            <person name="Mauceli E."/>
            <person name="Morin E."/>
            <person name="Murat C."/>
            <person name="Pangilinan J.L."/>
            <person name="Park R."/>
            <person name="Pearson M."/>
            <person name="Quesneville H."/>
            <person name="Rouhier N."/>
            <person name="Sakthikumar S."/>
            <person name="Salamov A.A."/>
            <person name="Schmutz J."/>
            <person name="Selles B."/>
            <person name="Shapiro H."/>
            <person name="Tanguay P."/>
            <person name="Tuskan G.A."/>
            <person name="Henrissat B."/>
            <person name="Van de Peer Y."/>
            <person name="Rouze P."/>
            <person name="Ellis J.G."/>
            <person name="Dodds P.N."/>
            <person name="Schein J.E."/>
            <person name="Zhong S."/>
            <person name="Hamelin R.C."/>
            <person name="Grigoriev I.V."/>
            <person name="Szabo L.J."/>
            <person name="Martin F."/>
        </authorList>
    </citation>
    <scope>NUCLEOTIDE SEQUENCE [LARGE SCALE GENOMIC DNA]</scope>
    <source>
        <strain evidence="2">CRL 75-36-700-3 / race SCCL</strain>
    </source>
</reference>
<dbReference type="OrthoDB" id="2497193at2759"/>
<name>H6QV39_PUCGT</name>
<organism evidence="1 2">
    <name type="scientific">Puccinia graminis f. sp. tritici (strain CRL 75-36-700-3 / race SCCL)</name>
    <name type="common">Black stem rust fungus</name>
    <dbReference type="NCBI Taxonomy" id="418459"/>
    <lineage>
        <taxon>Eukaryota</taxon>
        <taxon>Fungi</taxon>
        <taxon>Dikarya</taxon>
        <taxon>Basidiomycota</taxon>
        <taxon>Pucciniomycotina</taxon>
        <taxon>Pucciniomycetes</taxon>
        <taxon>Pucciniales</taxon>
        <taxon>Pucciniaceae</taxon>
        <taxon>Puccinia</taxon>
    </lineage>
</organism>
<dbReference type="RefSeq" id="XP_003888625.1">
    <property type="nucleotide sequence ID" value="XM_003888576.1"/>
</dbReference>
<keyword evidence="2" id="KW-1185">Reference proteome</keyword>
<gene>
    <name evidence="1" type="ORF">PGTG_22622</name>
</gene>
<dbReference type="AlphaFoldDB" id="H6QV39"/>
<evidence type="ECO:0000313" key="2">
    <source>
        <dbReference type="Proteomes" id="UP000008783"/>
    </source>
</evidence>
<dbReference type="VEuPathDB" id="FungiDB:PGTG_22622"/>
<dbReference type="EMBL" id="DS178371">
    <property type="protein sequence ID" value="EHS62700.1"/>
    <property type="molecule type" value="Genomic_DNA"/>
</dbReference>
<evidence type="ECO:0000313" key="1">
    <source>
        <dbReference type="EMBL" id="EHS62700.1"/>
    </source>
</evidence>
<dbReference type="GeneID" id="13542303"/>
<protein>
    <submittedName>
        <fullName evidence="1">Uncharacterized protein</fullName>
    </submittedName>
</protein>
<accession>H6QV39</accession>
<dbReference type="Proteomes" id="UP000008783">
    <property type="component" value="Unassembled WGS sequence"/>
</dbReference>
<dbReference type="HOGENOM" id="CLU_1256591_0_0_1"/>
<dbReference type="KEGG" id="pgr:PGTG_22622"/>